<reference evidence="1 2" key="1">
    <citation type="submission" date="2019-03" db="EMBL/GenBank/DDBJ databases">
        <title>Genomic Encyclopedia of Type Strains, Phase IV (KMG-IV): sequencing the most valuable type-strain genomes for metagenomic binning, comparative biology and taxonomic classification.</title>
        <authorList>
            <person name="Goeker M."/>
        </authorList>
    </citation>
    <scope>NUCLEOTIDE SEQUENCE [LARGE SCALE GENOMIC DNA]</scope>
    <source>
        <strain evidence="1 2">DSM 11603</strain>
    </source>
</reference>
<keyword evidence="2" id="KW-1185">Reference proteome</keyword>
<dbReference type="RefSeq" id="WP_133676431.1">
    <property type="nucleotide sequence ID" value="NZ_SNZF01000066.1"/>
</dbReference>
<comment type="caution">
    <text evidence="1">The sequence shown here is derived from an EMBL/GenBank/DDBJ whole genome shotgun (WGS) entry which is preliminary data.</text>
</comment>
<accession>A0A4R6Y4D1</accession>
<proteinExistence type="predicted"/>
<evidence type="ECO:0000313" key="1">
    <source>
        <dbReference type="EMBL" id="TDR27769.1"/>
    </source>
</evidence>
<name>A0A4R6Y4D1_9HYPH</name>
<dbReference type="AlphaFoldDB" id="A0A4R6Y4D1"/>
<gene>
    <name evidence="1" type="ORF">DES43_1666</name>
</gene>
<protein>
    <submittedName>
        <fullName evidence="1">Uncharacterized protein</fullName>
    </submittedName>
</protein>
<evidence type="ECO:0000313" key="2">
    <source>
        <dbReference type="Proteomes" id="UP000294958"/>
    </source>
</evidence>
<sequence length="87" mass="9765">MAEYLLLKWGTLKGWNLETDQSRAAAQKYADMGMSMGAMQQRDTPEQKQALCDLIDAIDGEIKNDWSGEAMSKDEAKRYVLEYGASP</sequence>
<dbReference type="EMBL" id="SNZF01000066">
    <property type="protein sequence ID" value="TDR27769.1"/>
    <property type="molecule type" value="Genomic_DNA"/>
</dbReference>
<organism evidence="1 2">
    <name type="scientific">Aquamicrobium defluvii</name>
    <dbReference type="NCBI Taxonomy" id="69279"/>
    <lineage>
        <taxon>Bacteria</taxon>
        <taxon>Pseudomonadati</taxon>
        <taxon>Pseudomonadota</taxon>
        <taxon>Alphaproteobacteria</taxon>
        <taxon>Hyphomicrobiales</taxon>
        <taxon>Phyllobacteriaceae</taxon>
        <taxon>Aquamicrobium</taxon>
    </lineage>
</organism>
<dbReference type="Proteomes" id="UP000294958">
    <property type="component" value="Unassembled WGS sequence"/>
</dbReference>
<dbReference type="OrthoDB" id="8454986at2"/>